<gene>
    <name evidence="2" type="ORF">DR950_09870</name>
</gene>
<proteinExistence type="inferred from homology"/>
<dbReference type="Gene3D" id="1.10.630.10">
    <property type="entry name" value="Cytochrome P450"/>
    <property type="match status" value="1"/>
</dbReference>
<dbReference type="PRINTS" id="PR00359">
    <property type="entry name" value="BP450"/>
</dbReference>
<dbReference type="SUPFAM" id="SSF48264">
    <property type="entry name" value="Cytochrome P450"/>
    <property type="match status" value="1"/>
</dbReference>
<dbReference type="InterPro" id="IPR036396">
    <property type="entry name" value="Cyt_P450_sf"/>
</dbReference>
<organism evidence="2 3">
    <name type="scientific">Kitasatospora xanthocidica</name>
    <dbReference type="NCBI Taxonomy" id="83382"/>
    <lineage>
        <taxon>Bacteria</taxon>
        <taxon>Bacillati</taxon>
        <taxon>Actinomycetota</taxon>
        <taxon>Actinomycetes</taxon>
        <taxon>Kitasatosporales</taxon>
        <taxon>Streptomycetaceae</taxon>
        <taxon>Kitasatospora</taxon>
    </lineage>
</organism>
<dbReference type="EMBL" id="QVIG01000001">
    <property type="protein sequence ID" value="RGD58056.1"/>
    <property type="molecule type" value="Genomic_DNA"/>
</dbReference>
<dbReference type="PANTHER" id="PTHR46696">
    <property type="entry name" value="P450, PUTATIVE (EUROFUNG)-RELATED"/>
    <property type="match status" value="1"/>
</dbReference>
<dbReference type="GO" id="GO:0005506">
    <property type="term" value="F:iron ion binding"/>
    <property type="evidence" value="ECO:0007669"/>
    <property type="project" value="InterPro"/>
</dbReference>
<evidence type="ECO:0000313" key="2">
    <source>
        <dbReference type="EMBL" id="RGD58056.1"/>
    </source>
</evidence>
<dbReference type="RefSeq" id="WP_117486725.1">
    <property type="nucleotide sequence ID" value="NZ_QVIG01000001.1"/>
</dbReference>
<keyword evidence="3" id="KW-1185">Reference proteome</keyword>
<dbReference type="Pfam" id="PF00067">
    <property type="entry name" value="p450"/>
    <property type="match status" value="1"/>
</dbReference>
<name>A0A372ZQC4_9ACTN</name>
<dbReference type="Proteomes" id="UP000263377">
    <property type="component" value="Unassembled WGS sequence"/>
</dbReference>
<accession>A0A372ZQC4</accession>
<dbReference type="GO" id="GO:0020037">
    <property type="term" value="F:heme binding"/>
    <property type="evidence" value="ECO:0007669"/>
    <property type="project" value="InterPro"/>
</dbReference>
<comment type="caution">
    <text evidence="2">The sequence shown here is derived from an EMBL/GenBank/DDBJ whole genome shotgun (WGS) entry which is preliminary data.</text>
</comment>
<dbReference type="AlphaFoldDB" id="A0A372ZQC4"/>
<dbReference type="InterPro" id="IPR002397">
    <property type="entry name" value="Cyt_P450_B"/>
</dbReference>
<reference evidence="2 3" key="1">
    <citation type="submission" date="2018-08" db="EMBL/GenBank/DDBJ databases">
        <title>Diversity &amp; Physiological Properties of Lignin-Decomposing Actinobacteria from Soil.</title>
        <authorList>
            <person name="Roh S.G."/>
            <person name="Kim S.B."/>
        </authorList>
    </citation>
    <scope>NUCLEOTIDE SEQUENCE [LARGE SCALE GENOMIC DNA]</scope>
    <source>
        <strain evidence="2 3">MMS17-GH009</strain>
    </source>
</reference>
<dbReference type="InterPro" id="IPR001128">
    <property type="entry name" value="Cyt_P450"/>
</dbReference>
<sequence>MEQITDRLLSELPGRAAADGSVDFIEEVAFPLSITVICEMVGIPEQDRPLWRRWADDLNGLDTDLVRDSAPALVDHVLALIEERRRTPGDDLISAMVTPSPDGEPPLPERDIVTMTMLVTNVGYENTAYFLANGLAALLAHPDQLDLLRDDPVLLPSAVTELLRWGGSVPATRPRFAAQDIDLHGTRIRAGEAVVLSLLGANRDHRYHPDADRLDITRYQDAQDDHVALGHGAHFCLGAALVRLETQVLLGALTARFPGLRLAVAPDRLERVHVPGVGRRLTRLPLHL</sequence>
<evidence type="ECO:0000313" key="3">
    <source>
        <dbReference type="Proteomes" id="UP000263377"/>
    </source>
</evidence>
<dbReference type="PANTHER" id="PTHR46696:SF1">
    <property type="entry name" value="CYTOCHROME P450 YJIB-RELATED"/>
    <property type="match status" value="1"/>
</dbReference>
<dbReference type="GO" id="GO:0016705">
    <property type="term" value="F:oxidoreductase activity, acting on paired donors, with incorporation or reduction of molecular oxygen"/>
    <property type="evidence" value="ECO:0007669"/>
    <property type="project" value="InterPro"/>
</dbReference>
<comment type="similarity">
    <text evidence="1">Belongs to the cytochrome P450 family.</text>
</comment>
<protein>
    <submittedName>
        <fullName evidence="2">Cytochrome P450</fullName>
    </submittedName>
</protein>
<dbReference type="GO" id="GO:0004497">
    <property type="term" value="F:monooxygenase activity"/>
    <property type="evidence" value="ECO:0007669"/>
    <property type="project" value="InterPro"/>
</dbReference>
<evidence type="ECO:0000256" key="1">
    <source>
        <dbReference type="ARBA" id="ARBA00010617"/>
    </source>
</evidence>